<dbReference type="GO" id="GO:0043138">
    <property type="term" value="F:3'-5' DNA helicase activity"/>
    <property type="evidence" value="ECO:0007669"/>
    <property type="project" value="UniProtKB-EC"/>
</dbReference>
<evidence type="ECO:0000256" key="8">
    <source>
        <dbReference type="ARBA" id="ARBA00022840"/>
    </source>
</evidence>
<dbReference type="NCBIfam" id="TIGR00595">
    <property type="entry name" value="priA"/>
    <property type="match status" value="1"/>
</dbReference>
<keyword evidence="10 12" id="KW-0413">Isomerase</keyword>
<dbReference type="GO" id="GO:0016887">
    <property type="term" value="F:ATP hydrolysis activity"/>
    <property type="evidence" value="ECO:0007669"/>
    <property type="project" value="RHEA"/>
</dbReference>
<dbReference type="SUPFAM" id="SSF52540">
    <property type="entry name" value="P-loop containing nucleoside triphosphate hydrolases"/>
    <property type="match status" value="2"/>
</dbReference>
<dbReference type="InterPro" id="IPR003593">
    <property type="entry name" value="AAA+_ATPase"/>
</dbReference>
<evidence type="ECO:0000256" key="7">
    <source>
        <dbReference type="ARBA" id="ARBA00022833"/>
    </source>
</evidence>
<dbReference type="PANTHER" id="PTHR30580:SF0">
    <property type="entry name" value="PRIMOSOMAL PROTEIN N"/>
    <property type="match status" value="1"/>
</dbReference>
<dbReference type="Pfam" id="PF18319">
    <property type="entry name" value="Zn_ribbon_PriA"/>
    <property type="match status" value="1"/>
</dbReference>
<protein>
    <recommendedName>
        <fullName evidence="12">Replication restart protein PriA</fullName>
    </recommendedName>
    <alternativeName>
        <fullName evidence="12">ATP-dependent DNA helicase PriA</fullName>
        <ecNumber evidence="12">5.6.2.4</ecNumber>
    </alternativeName>
    <alternativeName>
        <fullName evidence="12">DNA 3'-5' helicase PriA</fullName>
    </alternativeName>
</protein>
<feature type="domain" description="Helicase ATP-binding" evidence="13">
    <location>
        <begin position="239"/>
        <end position="404"/>
    </location>
</feature>
<feature type="binding site" evidence="12">
    <location>
        <position position="469"/>
    </location>
    <ligand>
        <name>Zn(2+)</name>
        <dbReference type="ChEBI" id="CHEBI:29105"/>
        <label>1</label>
    </ligand>
</feature>
<dbReference type="Pfam" id="PF00270">
    <property type="entry name" value="DEAD"/>
    <property type="match status" value="1"/>
</dbReference>
<comment type="similarity">
    <text evidence="12">Belongs to the helicase family. PriA subfamily.</text>
</comment>
<evidence type="ECO:0000256" key="1">
    <source>
        <dbReference type="ARBA" id="ARBA00022515"/>
    </source>
</evidence>
<comment type="catalytic activity">
    <reaction evidence="11 12">
        <text>ATP + H2O = ADP + phosphate + H(+)</text>
        <dbReference type="Rhea" id="RHEA:13065"/>
        <dbReference type="ChEBI" id="CHEBI:15377"/>
        <dbReference type="ChEBI" id="CHEBI:15378"/>
        <dbReference type="ChEBI" id="CHEBI:30616"/>
        <dbReference type="ChEBI" id="CHEBI:43474"/>
        <dbReference type="ChEBI" id="CHEBI:456216"/>
        <dbReference type="EC" id="5.6.2.4"/>
    </reaction>
</comment>
<keyword evidence="3 12" id="KW-0479">Metal-binding</keyword>
<dbReference type="GO" id="GO:1990077">
    <property type="term" value="C:primosome complex"/>
    <property type="evidence" value="ECO:0007669"/>
    <property type="project" value="UniProtKB-UniRule"/>
</dbReference>
<evidence type="ECO:0000256" key="2">
    <source>
        <dbReference type="ARBA" id="ARBA00022705"/>
    </source>
</evidence>
<dbReference type="GO" id="GO:0005524">
    <property type="term" value="F:ATP binding"/>
    <property type="evidence" value="ECO:0007669"/>
    <property type="project" value="UniProtKB-UniRule"/>
</dbReference>
<dbReference type="Gene3D" id="3.40.1440.60">
    <property type="entry name" value="PriA, 3(prime) DNA-binding domain"/>
    <property type="match status" value="1"/>
</dbReference>
<dbReference type="PROSITE" id="PS51194">
    <property type="entry name" value="HELICASE_CTER"/>
    <property type="match status" value="1"/>
</dbReference>
<dbReference type="GO" id="GO:0003677">
    <property type="term" value="F:DNA binding"/>
    <property type="evidence" value="ECO:0007669"/>
    <property type="project" value="UniProtKB-UniRule"/>
</dbReference>
<dbReference type="Pfam" id="PF17764">
    <property type="entry name" value="PriA_3primeBD"/>
    <property type="match status" value="1"/>
</dbReference>
<reference evidence="16" key="1">
    <citation type="submission" date="2016-10" db="EMBL/GenBank/DDBJ databases">
        <authorList>
            <person name="Varghese N."/>
            <person name="Submissions S."/>
        </authorList>
    </citation>
    <scope>NUCLEOTIDE SEQUENCE [LARGE SCALE GENOMIC DNA]</scope>
    <source>
        <strain evidence="16">DSM 26348</strain>
    </source>
</reference>
<keyword evidence="16" id="KW-1185">Reference proteome</keyword>
<dbReference type="InterPro" id="IPR001650">
    <property type="entry name" value="Helicase_C-like"/>
</dbReference>
<sequence>MPPGRQPALFELEPEPDRWELAAETDCLAAMVVFNRPLDSVYSYLVPDDLREIIAPGQRVRVPFGRGDQLTLGYCVGVTTTVPTHRKLKTLHEILDREPLLSGAMLDLTKWIGERYLSSWGQVLDSVIPAGVKKQAGTRQIVTFELPPDLDLAQLKIPAKQRAVLEVLQQSSAPLTVDVLAERAGCGSSPIDSLRRKGLIVPRRGRSEVAQADVIEVEKQSDLQLNAEQQTALISILEALREQRHETLLLHGVTGSGKTEVYIQAIREVVSYGRQAIVLVPEISLTPQTIRRFRARFPSVAVLHSHLSDADRHWHWQQIAEGKVQVVVGARSAIFAPVPQLGLIVIDEEHEATFKQNSTPRYHARDVARERARRENVPLVLGSATPTLESLQRARLGLDRLLTLKQRVERRPLPHVTLVDTRNDPLISKGQAIGRALGQGIAHALRERGQVILFLNLRGFSPVLWCPRCSGIRCPDCDVTLTWHKDKGLLLCHSCEYSIAPPERCEKCGLPGLRFLGTGTQRLEAEVRTKFPTARLLRMDSDSMRAPGSHDEALESFREGRVDLLLGTQMIAKGLDFPNVTLVGVIDADTLLHQPELRSAERTFQLISQVAGRTGRGDREGRVLVQTMSPMEPVIQFAARHDYDSFAERELEHRAATHSPPFSLMARLILRSLTESSVQAESRRIAGILRQTTAEKNLGVRILGPAPALITKLRKYYRYHLQFTAENHAAIQELWRDAAPRFQLHPDVEMTIDMDPLDLR</sequence>
<feature type="binding site" evidence="12">
    <location>
        <position position="466"/>
    </location>
    <ligand>
        <name>Zn(2+)</name>
        <dbReference type="ChEBI" id="CHEBI:29105"/>
        <label>1</label>
    </ligand>
</feature>
<keyword evidence="9 12" id="KW-0238">DNA-binding</keyword>
<keyword evidence="6 12" id="KW-0347">Helicase</keyword>
<accession>A0A1I3RNC4</accession>
<dbReference type="AlphaFoldDB" id="A0A1I3RNC4"/>
<keyword evidence="8 12" id="KW-0067">ATP-binding</keyword>
<comment type="catalytic activity">
    <reaction evidence="12">
        <text>Couples ATP hydrolysis with the unwinding of duplex DNA by translocating in the 3'-5' direction.</text>
        <dbReference type="EC" id="5.6.2.4"/>
    </reaction>
</comment>
<dbReference type="GO" id="GO:0006269">
    <property type="term" value="P:DNA replication, synthesis of primer"/>
    <property type="evidence" value="ECO:0007669"/>
    <property type="project" value="UniProtKB-KW"/>
</dbReference>
<evidence type="ECO:0000256" key="4">
    <source>
        <dbReference type="ARBA" id="ARBA00022741"/>
    </source>
</evidence>
<comment type="cofactor">
    <cofactor evidence="12">
        <name>Zn(2+)</name>
        <dbReference type="ChEBI" id="CHEBI:29105"/>
    </cofactor>
    <text evidence="12">Binds 2 zinc ions per subunit.</text>
</comment>
<evidence type="ECO:0000256" key="5">
    <source>
        <dbReference type="ARBA" id="ARBA00022801"/>
    </source>
</evidence>
<proteinExistence type="inferred from homology"/>
<keyword evidence="5 12" id="KW-0378">Hydrolase</keyword>
<evidence type="ECO:0000256" key="11">
    <source>
        <dbReference type="ARBA" id="ARBA00048988"/>
    </source>
</evidence>
<evidence type="ECO:0000259" key="13">
    <source>
        <dbReference type="PROSITE" id="PS51192"/>
    </source>
</evidence>
<evidence type="ECO:0000256" key="6">
    <source>
        <dbReference type="ARBA" id="ARBA00022806"/>
    </source>
</evidence>
<feature type="binding site" evidence="12">
    <location>
        <position position="505"/>
    </location>
    <ligand>
        <name>Zn(2+)</name>
        <dbReference type="ChEBI" id="CHEBI:29105"/>
        <label>1</label>
    </ligand>
</feature>
<name>A0A1I3RNC4_9PLAN</name>
<evidence type="ECO:0000256" key="10">
    <source>
        <dbReference type="ARBA" id="ARBA00023235"/>
    </source>
</evidence>
<keyword evidence="2 12" id="KW-0235">DNA replication</keyword>
<dbReference type="EC" id="5.6.2.4" evidence="12"/>
<dbReference type="PANTHER" id="PTHR30580">
    <property type="entry name" value="PRIMOSOMAL PROTEIN N"/>
    <property type="match status" value="1"/>
</dbReference>
<dbReference type="EMBL" id="FOQD01000021">
    <property type="protein sequence ID" value="SFJ46706.1"/>
    <property type="molecule type" value="Genomic_DNA"/>
</dbReference>
<dbReference type="SMART" id="SM00382">
    <property type="entry name" value="AAA"/>
    <property type="match status" value="1"/>
</dbReference>
<gene>
    <name evidence="12" type="primary">priA</name>
    <name evidence="15" type="ORF">SAMN05421753_12131</name>
</gene>
<dbReference type="CDD" id="cd17929">
    <property type="entry name" value="DEXHc_priA"/>
    <property type="match status" value="1"/>
</dbReference>
<keyword evidence="7 12" id="KW-0862">Zinc</keyword>
<evidence type="ECO:0000259" key="14">
    <source>
        <dbReference type="PROSITE" id="PS51194"/>
    </source>
</evidence>
<organism evidence="15 16">
    <name type="scientific">Planctomicrobium piriforme</name>
    <dbReference type="NCBI Taxonomy" id="1576369"/>
    <lineage>
        <taxon>Bacteria</taxon>
        <taxon>Pseudomonadati</taxon>
        <taxon>Planctomycetota</taxon>
        <taxon>Planctomycetia</taxon>
        <taxon>Planctomycetales</taxon>
        <taxon>Planctomycetaceae</taxon>
        <taxon>Planctomicrobium</taxon>
    </lineage>
</organism>
<feature type="binding site" evidence="12">
    <location>
        <position position="477"/>
    </location>
    <ligand>
        <name>Zn(2+)</name>
        <dbReference type="ChEBI" id="CHEBI:29105"/>
        <label>2</label>
    </ligand>
</feature>
<evidence type="ECO:0000256" key="12">
    <source>
        <dbReference type="HAMAP-Rule" id="MF_00983"/>
    </source>
</evidence>
<dbReference type="PROSITE" id="PS51192">
    <property type="entry name" value="HELICASE_ATP_BIND_1"/>
    <property type="match status" value="1"/>
</dbReference>
<dbReference type="Proteomes" id="UP000199518">
    <property type="component" value="Unassembled WGS sequence"/>
</dbReference>
<comment type="subunit">
    <text evidence="12">Component of the replication restart primosome.</text>
</comment>
<keyword evidence="4 12" id="KW-0547">Nucleotide-binding</keyword>
<dbReference type="InterPro" id="IPR011545">
    <property type="entry name" value="DEAD/DEAH_box_helicase_dom"/>
</dbReference>
<evidence type="ECO:0000313" key="15">
    <source>
        <dbReference type="EMBL" id="SFJ46706.1"/>
    </source>
</evidence>
<evidence type="ECO:0000256" key="3">
    <source>
        <dbReference type="ARBA" id="ARBA00022723"/>
    </source>
</evidence>
<comment type="function">
    <text evidence="12">Initiates the restart of stalled replication forks, which reloads the replicative helicase on sites other than the origin of replication. Recognizes and binds to abandoned replication forks and remodels them to uncover a helicase loading site. Promotes assembly of the primosome at these replication forks.</text>
</comment>
<evidence type="ECO:0000313" key="16">
    <source>
        <dbReference type="Proteomes" id="UP000199518"/>
    </source>
</evidence>
<dbReference type="GO" id="GO:0006310">
    <property type="term" value="P:DNA recombination"/>
    <property type="evidence" value="ECO:0007669"/>
    <property type="project" value="InterPro"/>
</dbReference>
<dbReference type="InterPro" id="IPR027417">
    <property type="entry name" value="P-loop_NTPase"/>
</dbReference>
<dbReference type="STRING" id="1576369.SAMN05421753_12131"/>
<dbReference type="RefSeq" id="WP_245764703.1">
    <property type="nucleotide sequence ID" value="NZ_FOQD01000021.1"/>
</dbReference>
<feature type="binding site" evidence="12">
    <location>
        <position position="492"/>
    </location>
    <ligand>
        <name>Zn(2+)</name>
        <dbReference type="ChEBI" id="CHEBI:29105"/>
        <label>2</label>
    </ligand>
</feature>
<dbReference type="HAMAP" id="MF_00983">
    <property type="entry name" value="PriA"/>
    <property type="match status" value="1"/>
</dbReference>
<dbReference type="FunFam" id="3.40.50.300:FF:000489">
    <property type="entry name" value="Primosome assembly protein PriA"/>
    <property type="match status" value="1"/>
</dbReference>
<dbReference type="InterPro" id="IPR041236">
    <property type="entry name" value="PriA_C"/>
</dbReference>
<dbReference type="GO" id="GO:0008270">
    <property type="term" value="F:zinc ion binding"/>
    <property type="evidence" value="ECO:0007669"/>
    <property type="project" value="UniProtKB-UniRule"/>
</dbReference>
<dbReference type="InterPro" id="IPR040498">
    <property type="entry name" value="PriA_CRR"/>
</dbReference>
<dbReference type="InterPro" id="IPR041222">
    <property type="entry name" value="PriA_3primeBD"/>
</dbReference>
<dbReference type="Gene3D" id="3.40.50.300">
    <property type="entry name" value="P-loop containing nucleotide triphosphate hydrolases"/>
    <property type="match status" value="2"/>
</dbReference>
<dbReference type="SMART" id="SM00487">
    <property type="entry name" value="DEXDc"/>
    <property type="match status" value="1"/>
</dbReference>
<dbReference type="InterPro" id="IPR005259">
    <property type="entry name" value="PriA"/>
</dbReference>
<dbReference type="Pfam" id="PF18074">
    <property type="entry name" value="PriA_C"/>
    <property type="match status" value="1"/>
</dbReference>
<keyword evidence="1 12" id="KW-0639">Primosome</keyword>
<feature type="binding site" evidence="12">
    <location>
        <position position="495"/>
    </location>
    <ligand>
        <name>Zn(2+)</name>
        <dbReference type="ChEBI" id="CHEBI:29105"/>
        <label>2</label>
    </ligand>
</feature>
<feature type="domain" description="Helicase C-terminal" evidence="14">
    <location>
        <begin position="476"/>
        <end position="654"/>
    </location>
</feature>
<dbReference type="GO" id="GO:0006270">
    <property type="term" value="P:DNA replication initiation"/>
    <property type="evidence" value="ECO:0007669"/>
    <property type="project" value="TreeGrafter"/>
</dbReference>
<dbReference type="SMART" id="SM00490">
    <property type="entry name" value="HELICc"/>
    <property type="match status" value="1"/>
</dbReference>
<dbReference type="Pfam" id="PF00271">
    <property type="entry name" value="Helicase_C"/>
    <property type="match status" value="1"/>
</dbReference>
<feature type="binding site" evidence="12">
    <location>
        <position position="508"/>
    </location>
    <ligand>
        <name>Zn(2+)</name>
        <dbReference type="ChEBI" id="CHEBI:29105"/>
        <label>1</label>
    </ligand>
</feature>
<dbReference type="GO" id="GO:0006302">
    <property type="term" value="P:double-strand break repair"/>
    <property type="evidence" value="ECO:0007669"/>
    <property type="project" value="InterPro"/>
</dbReference>
<evidence type="ECO:0000256" key="9">
    <source>
        <dbReference type="ARBA" id="ARBA00023125"/>
    </source>
</evidence>
<dbReference type="InterPro" id="IPR014001">
    <property type="entry name" value="Helicase_ATP-bd"/>
</dbReference>
<feature type="binding site" evidence="12">
    <location>
        <position position="474"/>
    </location>
    <ligand>
        <name>Zn(2+)</name>
        <dbReference type="ChEBI" id="CHEBI:29105"/>
        <label>2</label>
    </ligand>
</feature>
<dbReference type="InterPro" id="IPR042115">
    <property type="entry name" value="PriA_3primeBD_sf"/>
</dbReference>